<dbReference type="Proteomes" id="UP000321306">
    <property type="component" value="Unassembled WGS sequence"/>
</dbReference>
<organism evidence="1 2">
    <name type="scientific">Deinococcus cellulosilyticus (strain DSM 18568 / NBRC 106333 / KACC 11606 / 5516J-15)</name>
    <dbReference type="NCBI Taxonomy" id="1223518"/>
    <lineage>
        <taxon>Bacteria</taxon>
        <taxon>Thermotogati</taxon>
        <taxon>Deinococcota</taxon>
        <taxon>Deinococci</taxon>
        <taxon>Deinococcales</taxon>
        <taxon>Deinococcaceae</taxon>
        <taxon>Deinococcus</taxon>
    </lineage>
</organism>
<sequence length="187" mass="20273">MQGAATLSELYAGILRELPSAQKFSEQDAHLLKAHQDQLLGWSSDLEQAVLESISEDQNPFAGPGALFTVGHWWAEAIKNGTSQDFWHRLTMMGLVNANRRLRMASVVGAWGIVEQKLLEKTHASFSGPEATALAGALMRLVKTALALGSGSYLHGYLRALSESTGTSYALLERLAETELSNVISSM</sequence>
<proteinExistence type="predicted"/>
<dbReference type="OrthoDB" id="187976at2"/>
<dbReference type="InterPro" id="IPR012292">
    <property type="entry name" value="Globin/Proto"/>
</dbReference>
<dbReference type="GO" id="GO:0019825">
    <property type="term" value="F:oxygen binding"/>
    <property type="evidence" value="ECO:0007669"/>
    <property type="project" value="InterPro"/>
</dbReference>
<dbReference type="EMBL" id="BJXB01000005">
    <property type="protein sequence ID" value="GEM45989.1"/>
    <property type="molecule type" value="Genomic_DNA"/>
</dbReference>
<reference evidence="1 2" key="1">
    <citation type="submission" date="2019-07" db="EMBL/GenBank/DDBJ databases">
        <title>Whole genome shotgun sequence of Deinococcus cellulosilyticus NBRC 106333.</title>
        <authorList>
            <person name="Hosoyama A."/>
            <person name="Uohara A."/>
            <person name="Ohji S."/>
            <person name="Ichikawa N."/>
        </authorList>
    </citation>
    <scope>NUCLEOTIDE SEQUENCE [LARGE SCALE GENOMIC DNA]</scope>
    <source>
        <strain evidence="1 2">NBRC 106333</strain>
    </source>
</reference>
<accession>A0A511MZK5</accession>
<evidence type="ECO:0000313" key="1">
    <source>
        <dbReference type="EMBL" id="GEM45989.1"/>
    </source>
</evidence>
<dbReference type="RefSeq" id="WP_146883752.1">
    <property type="nucleotide sequence ID" value="NZ_BJXB01000005.1"/>
</dbReference>
<keyword evidence="2" id="KW-1185">Reference proteome</keyword>
<protein>
    <submittedName>
        <fullName evidence="1">Uncharacterized protein</fullName>
    </submittedName>
</protein>
<dbReference type="GO" id="GO:0020037">
    <property type="term" value="F:heme binding"/>
    <property type="evidence" value="ECO:0007669"/>
    <property type="project" value="InterPro"/>
</dbReference>
<name>A0A511MZK5_DEIC1</name>
<comment type="caution">
    <text evidence="1">The sequence shown here is derived from an EMBL/GenBank/DDBJ whole genome shotgun (WGS) entry which is preliminary data.</text>
</comment>
<gene>
    <name evidence="1" type="ORF">DC3_16240</name>
</gene>
<dbReference type="Gene3D" id="1.10.490.10">
    <property type="entry name" value="Globins"/>
    <property type="match status" value="1"/>
</dbReference>
<dbReference type="AlphaFoldDB" id="A0A511MZK5"/>
<evidence type="ECO:0000313" key="2">
    <source>
        <dbReference type="Proteomes" id="UP000321306"/>
    </source>
</evidence>